<protein>
    <submittedName>
        <fullName evidence="2">Uncharacterized protein</fullName>
    </submittedName>
</protein>
<sequence length="43" mass="4764">MGWIVLEALLALALLLGIVWWTMFAGRRRGEPPRTPEDGSDAP</sequence>
<dbReference type="Proteomes" id="UP000183656">
    <property type="component" value="Unassembled WGS sequence"/>
</dbReference>
<feature type="transmembrane region" description="Helical" evidence="1">
    <location>
        <begin position="6"/>
        <end position="24"/>
    </location>
</feature>
<name>A0A1I7FL10_9BURK</name>
<organism evidence="2 3">
    <name type="scientific">Paenacidovorax caeni</name>
    <dbReference type="NCBI Taxonomy" id="343013"/>
    <lineage>
        <taxon>Bacteria</taxon>
        <taxon>Pseudomonadati</taxon>
        <taxon>Pseudomonadota</taxon>
        <taxon>Betaproteobacteria</taxon>
        <taxon>Burkholderiales</taxon>
        <taxon>Comamonadaceae</taxon>
        <taxon>Paenacidovorax</taxon>
    </lineage>
</organism>
<reference evidence="2 3" key="1">
    <citation type="submission" date="2016-10" db="EMBL/GenBank/DDBJ databases">
        <authorList>
            <person name="de Groot N.N."/>
        </authorList>
    </citation>
    <scope>NUCLEOTIDE SEQUENCE [LARGE SCALE GENOMIC DNA]</scope>
    <source>
        <strain evidence="2 3">R-24608</strain>
    </source>
</reference>
<dbReference type="AlphaFoldDB" id="A0A1I7FL10"/>
<keyword evidence="1" id="KW-1133">Transmembrane helix</keyword>
<accession>A0A1I7FL10</accession>
<dbReference type="STRING" id="343013.SAMN04489707_1002142"/>
<keyword evidence="3" id="KW-1185">Reference proteome</keyword>
<evidence type="ECO:0000313" key="2">
    <source>
        <dbReference type="EMBL" id="SFU36873.1"/>
    </source>
</evidence>
<keyword evidence="1" id="KW-0472">Membrane</keyword>
<keyword evidence="1" id="KW-0812">Transmembrane</keyword>
<gene>
    <name evidence="2" type="ORF">SAMN04489707_1002142</name>
</gene>
<dbReference type="EMBL" id="FPBX01000002">
    <property type="protein sequence ID" value="SFU36873.1"/>
    <property type="molecule type" value="Genomic_DNA"/>
</dbReference>
<proteinExistence type="predicted"/>
<evidence type="ECO:0000313" key="3">
    <source>
        <dbReference type="Proteomes" id="UP000183656"/>
    </source>
</evidence>
<evidence type="ECO:0000256" key="1">
    <source>
        <dbReference type="SAM" id="Phobius"/>
    </source>
</evidence>